<evidence type="ECO:0000313" key="2">
    <source>
        <dbReference type="EMBL" id="EME41205.1"/>
    </source>
</evidence>
<proteinExistence type="predicted"/>
<name>N1PI62_DOTSN</name>
<feature type="compositionally biased region" description="Polar residues" evidence="1">
    <location>
        <begin position="377"/>
        <end position="392"/>
    </location>
</feature>
<reference evidence="2 3" key="2">
    <citation type="journal article" date="2012" name="PLoS Pathog.">
        <title>Diverse lifestyles and strategies of plant pathogenesis encoded in the genomes of eighteen Dothideomycetes fungi.</title>
        <authorList>
            <person name="Ohm R.A."/>
            <person name="Feau N."/>
            <person name="Henrissat B."/>
            <person name="Schoch C.L."/>
            <person name="Horwitz B.A."/>
            <person name="Barry K.W."/>
            <person name="Condon B.J."/>
            <person name="Copeland A.C."/>
            <person name="Dhillon B."/>
            <person name="Glaser F."/>
            <person name="Hesse C.N."/>
            <person name="Kosti I."/>
            <person name="LaButti K."/>
            <person name="Lindquist E.A."/>
            <person name="Lucas S."/>
            <person name="Salamov A.A."/>
            <person name="Bradshaw R.E."/>
            <person name="Ciuffetti L."/>
            <person name="Hamelin R.C."/>
            <person name="Kema G.H.J."/>
            <person name="Lawrence C."/>
            <person name="Scott J.A."/>
            <person name="Spatafora J.W."/>
            <person name="Turgeon B.G."/>
            <person name="de Wit P.J.G.M."/>
            <person name="Zhong S."/>
            <person name="Goodwin S.B."/>
            <person name="Grigoriev I.V."/>
        </authorList>
    </citation>
    <scope>NUCLEOTIDE SEQUENCE [LARGE SCALE GENOMIC DNA]</scope>
    <source>
        <strain evidence="3">NZE10 / CBS 128990</strain>
    </source>
</reference>
<keyword evidence="3" id="KW-1185">Reference proteome</keyword>
<feature type="compositionally biased region" description="Polar residues" evidence="1">
    <location>
        <begin position="353"/>
        <end position="366"/>
    </location>
</feature>
<dbReference type="AlphaFoldDB" id="N1PI62"/>
<accession>N1PI62</accession>
<dbReference type="HOGENOM" id="CLU_660611_0_0_1"/>
<protein>
    <submittedName>
        <fullName evidence="2">Uncharacterized protein</fullName>
    </submittedName>
</protein>
<gene>
    <name evidence="2" type="ORF">DOTSEDRAFT_55097</name>
</gene>
<dbReference type="EMBL" id="KB446542">
    <property type="protein sequence ID" value="EME41205.1"/>
    <property type="molecule type" value="Genomic_DNA"/>
</dbReference>
<reference evidence="3" key="1">
    <citation type="journal article" date="2012" name="PLoS Genet.">
        <title>The genomes of the fungal plant pathogens Cladosporium fulvum and Dothistroma septosporum reveal adaptation to different hosts and lifestyles but also signatures of common ancestry.</title>
        <authorList>
            <person name="de Wit P.J.G.M."/>
            <person name="van der Burgt A."/>
            <person name="Oekmen B."/>
            <person name="Stergiopoulos I."/>
            <person name="Abd-Elsalam K.A."/>
            <person name="Aerts A.L."/>
            <person name="Bahkali A.H."/>
            <person name="Beenen H.G."/>
            <person name="Chettri P."/>
            <person name="Cox M.P."/>
            <person name="Datema E."/>
            <person name="de Vries R.P."/>
            <person name="Dhillon B."/>
            <person name="Ganley A.R."/>
            <person name="Griffiths S.A."/>
            <person name="Guo Y."/>
            <person name="Hamelin R.C."/>
            <person name="Henrissat B."/>
            <person name="Kabir M.S."/>
            <person name="Jashni M.K."/>
            <person name="Kema G."/>
            <person name="Klaubauf S."/>
            <person name="Lapidus A."/>
            <person name="Levasseur A."/>
            <person name="Lindquist E."/>
            <person name="Mehrabi R."/>
            <person name="Ohm R.A."/>
            <person name="Owen T.J."/>
            <person name="Salamov A."/>
            <person name="Schwelm A."/>
            <person name="Schijlen E."/>
            <person name="Sun H."/>
            <person name="van den Burg H.A."/>
            <person name="van Ham R.C.H.J."/>
            <person name="Zhang S."/>
            <person name="Goodwin S.B."/>
            <person name="Grigoriev I.V."/>
            <person name="Collemare J."/>
            <person name="Bradshaw R.E."/>
        </authorList>
    </citation>
    <scope>NUCLEOTIDE SEQUENCE [LARGE SCALE GENOMIC DNA]</scope>
    <source>
        <strain evidence="3">NZE10 / CBS 128990</strain>
    </source>
</reference>
<evidence type="ECO:0000313" key="3">
    <source>
        <dbReference type="Proteomes" id="UP000016933"/>
    </source>
</evidence>
<evidence type="ECO:0000256" key="1">
    <source>
        <dbReference type="SAM" id="MobiDB-lite"/>
    </source>
</evidence>
<organism evidence="2 3">
    <name type="scientific">Dothistroma septosporum (strain NZE10 / CBS 128990)</name>
    <name type="common">Red band needle blight fungus</name>
    <name type="synonym">Mycosphaerella pini</name>
    <dbReference type="NCBI Taxonomy" id="675120"/>
    <lineage>
        <taxon>Eukaryota</taxon>
        <taxon>Fungi</taxon>
        <taxon>Dikarya</taxon>
        <taxon>Ascomycota</taxon>
        <taxon>Pezizomycotina</taxon>
        <taxon>Dothideomycetes</taxon>
        <taxon>Dothideomycetidae</taxon>
        <taxon>Mycosphaerellales</taxon>
        <taxon>Mycosphaerellaceae</taxon>
        <taxon>Dothistroma</taxon>
    </lineage>
</organism>
<dbReference type="Proteomes" id="UP000016933">
    <property type="component" value="Unassembled WGS sequence"/>
</dbReference>
<sequence length="416" mass="46397">MGTKLDPKSTEKLLWMQDALYAEDKESLKSTWGAKLMELCCQAGKIALGDPTALLDGLHDLTADNMVDSLASYFKHGAQDISEDSMQQKAQEAVQDKLKEKLEDKVVDELLQTENPHPIGVGLFQGEKLQKWVVDNKFKTRRNRCGMMISIAKGVFVFVTALLGGVAAGPALPALILVTAAAGLKYLDKQEVLNDRKRWLEIMGSMLAKYERILQKAQARREAKLLFEIAVEEVREKEEKRKKAIGDKTIMFYKVTRGKYVYSVPITKLDVERCNNFLVTYLGLKIESVRTYAMEDMCKYFARLSYYVEAWYEDNNFHHDLDDKEKAALKREIEDDRKDDEIKVAQESPASAVPTSNTASNQNLGTGENDKGASKVPASSTNASQNRGTASGVQGDAKAKAVPEMAPLQKNPGTKK</sequence>
<feature type="region of interest" description="Disordered" evidence="1">
    <location>
        <begin position="345"/>
        <end position="416"/>
    </location>
</feature>